<accession>A0A6I3XCN3</accession>
<keyword evidence="1" id="KW-0175">Coiled coil</keyword>
<keyword evidence="4" id="KW-1185">Reference proteome</keyword>
<dbReference type="AlphaFoldDB" id="A0A6I3XCN3"/>
<dbReference type="InterPro" id="IPR021104">
    <property type="entry name" value="KfrA_DNA-bd_N"/>
</dbReference>
<evidence type="ECO:0000256" key="1">
    <source>
        <dbReference type="SAM" id="Coils"/>
    </source>
</evidence>
<dbReference type="OrthoDB" id="583532at2"/>
<evidence type="ECO:0000313" key="3">
    <source>
        <dbReference type="EMBL" id="MUI11301.1"/>
    </source>
</evidence>
<sequence length="240" mass="25588">MLDQTPTFDEVAAAASALHNEGQPVTVEAVRDAIGGSGSPNAIHKQLAAWRADNVPPAEVPKAEIPEPLAVALADWARQFAEQSGAGNRDKLAQAESDLEALARSGELLEAERDDLLAQLSTANALAAERGEQIERLTIELRDAREVASNALVGKAKDQLAIDGKDRQLADLRSQLERSVTLAATDSDARLAAEMDLVGAVTARDNYASELKALRAQLEALNADRTALRAEVDGLRTRRA</sequence>
<proteinExistence type="predicted"/>
<evidence type="ECO:0000313" key="4">
    <source>
        <dbReference type="Proteomes" id="UP000431684"/>
    </source>
</evidence>
<protein>
    <recommendedName>
        <fullName evidence="2">KfrA N-terminal DNA-binding domain-containing protein</fullName>
    </recommendedName>
</protein>
<name>A0A6I3XCN3_9BURK</name>
<feature type="coiled-coil region" evidence="1">
    <location>
        <begin position="92"/>
        <end position="119"/>
    </location>
</feature>
<feature type="coiled-coil region" evidence="1">
    <location>
        <begin position="204"/>
        <end position="238"/>
    </location>
</feature>
<feature type="domain" description="KfrA N-terminal DNA-binding" evidence="2">
    <location>
        <begin position="7"/>
        <end position="124"/>
    </location>
</feature>
<comment type="caution">
    <text evidence="3">The sequence shown here is derived from an EMBL/GenBank/DDBJ whole genome shotgun (WGS) entry which is preliminary data.</text>
</comment>
<gene>
    <name evidence="3" type="ORF">GJV26_02180</name>
</gene>
<dbReference type="EMBL" id="WNWM01000002">
    <property type="protein sequence ID" value="MUI11301.1"/>
    <property type="molecule type" value="Genomic_DNA"/>
</dbReference>
<dbReference type="Pfam" id="PF11740">
    <property type="entry name" value="KfrA_N"/>
    <property type="match status" value="1"/>
</dbReference>
<reference evidence="3 4" key="1">
    <citation type="submission" date="2019-11" db="EMBL/GenBank/DDBJ databases">
        <title>Draft Genome Sequences of Six Type Strains of the Genus Massilia.</title>
        <authorList>
            <person name="Miess H."/>
            <person name="Frediansyah A."/>
            <person name="Goeker M."/>
            <person name="Gross H."/>
        </authorList>
    </citation>
    <scope>NUCLEOTIDE SEQUENCE [LARGE SCALE GENOMIC DNA]</scope>
    <source>
        <strain evidence="3 4">DSM 17513</strain>
    </source>
</reference>
<evidence type="ECO:0000259" key="2">
    <source>
        <dbReference type="Pfam" id="PF11740"/>
    </source>
</evidence>
<dbReference type="Proteomes" id="UP000431684">
    <property type="component" value="Unassembled WGS sequence"/>
</dbReference>
<dbReference type="RefSeq" id="WP_155707272.1">
    <property type="nucleotide sequence ID" value="NZ_BMWU01000056.1"/>
</dbReference>
<organism evidence="3 4">
    <name type="scientific">Pseudoduganella dura</name>
    <dbReference type="NCBI Taxonomy" id="321982"/>
    <lineage>
        <taxon>Bacteria</taxon>
        <taxon>Pseudomonadati</taxon>
        <taxon>Pseudomonadota</taxon>
        <taxon>Betaproteobacteria</taxon>
        <taxon>Burkholderiales</taxon>
        <taxon>Oxalobacteraceae</taxon>
        <taxon>Telluria group</taxon>
        <taxon>Pseudoduganella</taxon>
    </lineage>
</organism>